<evidence type="ECO:0000313" key="6">
    <source>
        <dbReference type="Proteomes" id="UP001185873"/>
    </source>
</evidence>
<feature type="transmembrane region" description="Helical" evidence="2">
    <location>
        <begin position="51"/>
        <end position="75"/>
    </location>
</feature>
<evidence type="ECO:0000313" key="4">
    <source>
        <dbReference type="EMBL" id="MDV6300355.1"/>
    </source>
</evidence>
<dbReference type="EMBL" id="JAUHTB010000019">
    <property type="protein sequence ID" value="MDN4507148.1"/>
    <property type="molecule type" value="Genomic_DNA"/>
</dbReference>
<keyword evidence="5" id="KW-1185">Reference proteome</keyword>
<evidence type="ECO:0000256" key="1">
    <source>
        <dbReference type="SAM" id="MobiDB-lite"/>
    </source>
</evidence>
<keyword evidence="2" id="KW-1133">Transmembrane helix</keyword>
<gene>
    <name evidence="3" type="ORF">QYF62_13900</name>
    <name evidence="4" type="ORF">R3P82_14700</name>
</gene>
<evidence type="ECO:0000256" key="2">
    <source>
        <dbReference type="SAM" id="Phobius"/>
    </source>
</evidence>
<feature type="region of interest" description="Disordered" evidence="1">
    <location>
        <begin position="84"/>
        <end position="117"/>
    </location>
</feature>
<keyword evidence="2" id="KW-0812">Transmembrane</keyword>
<feature type="compositionally biased region" description="Polar residues" evidence="1">
    <location>
        <begin position="87"/>
        <end position="109"/>
    </location>
</feature>
<proteinExistence type="predicted"/>
<dbReference type="RefSeq" id="WP_254050468.1">
    <property type="nucleotide sequence ID" value="NZ_JALXXI010000045.1"/>
</dbReference>
<organism evidence="4 6">
    <name type="scientific">Dietzia maris</name>
    <dbReference type="NCBI Taxonomy" id="37915"/>
    <lineage>
        <taxon>Bacteria</taxon>
        <taxon>Bacillati</taxon>
        <taxon>Actinomycetota</taxon>
        <taxon>Actinomycetes</taxon>
        <taxon>Mycobacteriales</taxon>
        <taxon>Dietziaceae</taxon>
        <taxon>Dietzia</taxon>
    </lineage>
</organism>
<comment type="caution">
    <text evidence="4">The sequence shown here is derived from an EMBL/GenBank/DDBJ whole genome shotgun (WGS) entry which is preliminary data.</text>
</comment>
<dbReference type="Proteomes" id="UP001185873">
    <property type="component" value="Unassembled WGS sequence"/>
</dbReference>
<protein>
    <submittedName>
        <fullName evidence="4">Uncharacterized protein</fullName>
    </submittedName>
</protein>
<name>A0AAE4QYG2_9ACTN</name>
<evidence type="ECO:0000313" key="5">
    <source>
        <dbReference type="Proteomes" id="UP001172702"/>
    </source>
</evidence>
<evidence type="ECO:0000313" key="3">
    <source>
        <dbReference type="EMBL" id="MDN4507148.1"/>
    </source>
</evidence>
<reference evidence="3 5" key="1">
    <citation type="submission" date="2023-07" db="EMBL/GenBank/DDBJ databases">
        <title>Strategy for survival of the halotoleranting strain Dietzia MX2 from the Yakshinskoe mineral salts deposit.</title>
        <authorList>
            <person name="Kharitonova M.A."/>
            <person name="Kupriyanova-Ashina F.G."/>
            <person name="Shakirov T.R."/>
            <person name="Vafina M.S."/>
            <person name="Ilinskaya O.N."/>
        </authorList>
    </citation>
    <scope>NUCLEOTIDE SEQUENCE [LARGE SCALE GENOMIC DNA]</scope>
    <source>
        <strain evidence="3 5">MX2</strain>
    </source>
</reference>
<sequence>MIVIQIGSVGYPTPSLVVTMSSPPNGPGWGNEGWGHASYGEPPQDARRSPVVWALGALIVVLLIALAGTVGYLLASDDDQPGAAFAPTTTPSEAWTTRQGAPSASTGNGTRAGVAGVGPCDPDEIAAEAGITRRDVNIDRCLGDWALAHVDVPAGEPAGDTQYILGRADGTWSRYTGIPSGICSDDAEGDGMPAELAAFLNECPRSEGAAGDLGLATPMSRPACDGRGIVVLYSAVTPGAYSEEISSALSRHPGASYLRTDMACPSLRSRDENGNVIYAVYRPSGYTRGELCSDVRAVGPPAYGRWLDTTSDPTELVTC</sequence>
<reference evidence="4" key="2">
    <citation type="submission" date="2023-10" db="EMBL/GenBank/DDBJ databases">
        <title>Development of a sustainable strategy for remediation of hydrocarbon-contaminated territories based on the waste exchange concept.</title>
        <authorList>
            <person name="Krivoruchko A."/>
        </authorList>
    </citation>
    <scope>NUCLEOTIDE SEQUENCE</scope>
    <source>
        <strain evidence="4">IEGM 1175</strain>
    </source>
</reference>
<accession>A0AAE4QYG2</accession>
<keyword evidence="2" id="KW-0472">Membrane</keyword>
<dbReference type="Proteomes" id="UP001172702">
    <property type="component" value="Unassembled WGS sequence"/>
</dbReference>
<dbReference type="EMBL" id="JAWLKJ010000003">
    <property type="protein sequence ID" value="MDV6300355.1"/>
    <property type="molecule type" value="Genomic_DNA"/>
</dbReference>
<dbReference type="AlphaFoldDB" id="A0AAE4QYG2"/>